<dbReference type="SMART" id="SM01190">
    <property type="entry name" value="EMP24_GP25L"/>
    <property type="match status" value="1"/>
</dbReference>
<comment type="subcellular location">
    <subcellularLocation>
        <location evidence="1 7">Membrane</location>
        <topology evidence="1 7">Single-pass type I membrane protein</topology>
    </subcellularLocation>
</comment>
<evidence type="ECO:0000256" key="4">
    <source>
        <dbReference type="ARBA" id="ARBA00022729"/>
    </source>
</evidence>
<organism evidence="10 11">
    <name type="scientific">Galdieria sulphuraria</name>
    <name type="common">Red alga</name>
    <dbReference type="NCBI Taxonomy" id="130081"/>
    <lineage>
        <taxon>Eukaryota</taxon>
        <taxon>Rhodophyta</taxon>
        <taxon>Bangiophyceae</taxon>
        <taxon>Galdieriales</taxon>
        <taxon>Galdieriaceae</taxon>
        <taxon>Galdieria</taxon>
    </lineage>
</organism>
<protein>
    <submittedName>
        <fullName evidence="10">COP-coated vesicle membrane protein p24</fullName>
    </submittedName>
</protein>
<evidence type="ECO:0000256" key="1">
    <source>
        <dbReference type="ARBA" id="ARBA00004479"/>
    </source>
</evidence>
<evidence type="ECO:0000256" key="5">
    <source>
        <dbReference type="ARBA" id="ARBA00022989"/>
    </source>
</evidence>
<evidence type="ECO:0000256" key="8">
    <source>
        <dbReference type="SAM" id="Phobius"/>
    </source>
</evidence>
<dbReference type="STRING" id="130081.M2XWN8"/>
<dbReference type="PANTHER" id="PTHR22811">
    <property type="entry name" value="TRANSMEMBRANE EMP24 DOMAIN-CONTAINING PROTEIN"/>
    <property type="match status" value="1"/>
</dbReference>
<keyword evidence="4" id="KW-0732">Signal</keyword>
<feature type="domain" description="GOLD" evidence="9">
    <location>
        <begin position="50"/>
        <end position="143"/>
    </location>
</feature>
<gene>
    <name evidence="10" type="ORF">Gasu_46560</name>
</gene>
<keyword evidence="6 8" id="KW-0472">Membrane</keyword>
<dbReference type="OMA" id="MFDTITI"/>
<dbReference type="PROSITE" id="PS50866">
    <property type="entry name" value="GOLD"/>
    <property type="match status" value="1"/>
</dbReference>
<dbReference type="OrthoDB" id="1929172at2759"/>
<dbReference type="InterPro" id="IPR015720">
    <property type="entry name" value="Emp24-like"/>
</dbReference>
<feature type="transmembrane region" description="Helical" evidence="8">
    <location>
        <begin position="195"/>
        <end position="217"/>
    </location>
</feature>
<dbReference type="GO" id="GO:0016020">
    <property type="term" value="C:membrane"/>
    <property type="evidence" value="ECO:0007669"/>
    <property type="project" value="UniProtKB-SubCell"/>
</dbReference>
<dbReference type="Gramene" id="EME27834">
    <property type="protein sequence ID" value="EME27834"/>
    <property type="gene ID" value="Gasu_46560"/>
</dbReference>
<evidence type="ECO:0000256" key="7">
    <source>
        <dbReference type="RuleBase" id="RU003827"/>
    </source>
</evidence>
<dbReference type="GeneID" id="17086717"/>
<dbReference type="EMBL" id="KB454527">
    <property type="protein sequence ID" value="EME27834.1"/>
    <property type="molecule type" value="Genomic_DNA"/>
</dbReference>
<dbReference type="Pfam" id="PF01105">
    <property type="entry name" value="EMP24_GP25L"/>
    <property type="match status" value="1"/>
</dbReference>
<evidence type="ECO:0000256" key="6">
    <source>
        <dbReference type="ARBA" id="ARBA00023136"/>
    </source>
</evidence>
<dbReference type="InterPro" id="IPR009038">
    <property type="entry name" value="GOLD_dom"/>
</dbReference>
<proteinExistence type="inferred from homology"/>
<evidence type="ECO:0000313" key="11">
    <source>
        <dbReference type="Proteomes" id="UP000030680"/>
    </source>
</evidence>
<evidence type="ECO:0000259" key="9">
    <source>
        <dbReference type="PROSITE" id="PS50866"/>
    </source>
</evidence>
<evidence type="ECO:0000313" key="10">
    <source>
        <dbReference type="EMBL" id="EME27834.1"/>
    </source>
</evidence>
<dbReference type="KEGG" id="gsl:Gasu_46560"/>
<evidence type="ECO:0000256" key="3">
    <source>
        <dbReference type="ARBA" id="ARBA00022692"/>
    </source>
</evidence>
<keyword evidence="5 8" id="KW-1133">Transmembrane helix</keyword>
<sequence>MFDTITIQLRRLLPEMKKIQWIFIMFLVALYWQKAAPFDFVYEPTWNPEDFCFYEEIERGGVLTGNFHVLDPEDSRIDVELFKVNPQGPPELKWDSRGVQRGRISYKAEEGGSYKVCFRSGDITTSRLVSYVAKTGFEGTVEVEAMNALQVGQIEKTYEGLTSLQRELDSALASQYYLRTRLLRHEKTIISTNRAVLVFLLLKTLFVASLVAVKLYFVKRLFDDPKRIRMRV</sequence>
<evidence type="ECO:0000256" key="2">
    <source>
        <dbReference type="ARBA" id="ARBA00007104"/>
    </source>
</evidence>
<keyword evidence="11" id="KW-1185">Reference proteome</keyword>
<reference evidence="11" key="1">
    <citation type="journal article" date="2013" name="Science">
        <title>Gene transfer from bacteria and archaea facilitated evolution of an extremophilic eukaryote.</title>
        <authorList>
            <person name="Schonknecht G."/>
            <person name="Chen W.H."/>
            <person name="Ternes C.M."/>
            <person name="Barbier G.G."/>
            <person name="Shrestha R.P."/>
            <person name="Stanke M."/>
            <person name="Brautigam A."/>
            <person name="Baker B.J."/>
            <person name="Banfield J.F."/>
            <person name="Garavito R.M."/>
            <person name="Carr K."/>
            <person name="Wilkerson C."/>
            <person name="Rensing S.A."/>
            <person name="Gagneul D."/>
            <person name="Dickenson N.E."/>
            <person name="Oesterhelt C."/>
            <person name="Lercher M.J."/>
            <person name="Weber A.P."/>
        </authorList>
    </citation>
    <scope>NUCLEOTIDE SEQUENCE [LARGE SCALE GENOMIC DNA]</scope>
    <source>
        <strain evidence="11">074W</strain>
    </source>
</reference>
<accession>M2XWN8</accession>
<comment type="similarity">
    <text evidence="2 7">Belongs to the EMP24/GP25L family.</text>
</comment>
<dbReference type="AlphaFoldDB" id="M2XWN8"/>
<keyword evidence="3 7" id="KW-0812">Transmembrane</keyword>
<dbReference type="RefSeq" id="XP_005704354.1">
    <property type="nucleotide sequence ID" value="XM_005704297.1"/>
</dbReference>
<name>M2XWN8_GALSU</name>
<dbReference type="Proteomes" id="UP000030680">
    <property type="component" value="Unassembled WGS sequence"/>
</dbReference>